<dbReference type="Pfam" id="PF01507">
    <property type="entry name" value="PAPS_reduct"/>
    <property type="match status" value="1"/>
</dbReference>
<dbReference type="InterPro" id="IPR002500">
    <property type="entry name" value="PAPS_reduct_dom"/>
</dbReference>
<keyword evidence="4" id="KW-0479">Metal-binding</keyword>
<keyword evidence="2 4" id="KW-0560">Oxidoreductase</keyword>
<dbReference type="InterPro" id="IPR014729">
    <property type="entry name" value="Rossmann-like_a/b/a_fold"/>
</dbReference>
<dbReference type="GO" id="GO:0070814">
    <property type="term" value="P:hydrogen sulfide biosynthetic process"/>
    <property type="evidence" value="ECO:0007669"/>
    <property type="project" value="UniProtKB-UniRule"/>
</dbReference>
<dbReference type="AlphaFoldDB" id="A0A419UZJ4"/>
<feature type="binding site" evidence="4">
    <location>
        <position position="207"/>
    </location>
    <ligand>
        <name>[4Fe-4S] cluster</name>
        <dbReference type="ChEBI" id="CHEBI:49883"/>
    </ligand>
</feature>
<protein>
    <recommendedName>
        <fullName evidence="4">Adenosine 5'-phosphosulfate reductase</fullName>
        <shortName evidence="4">APS reductase</shortName>
        <ecNumber evidence="4">1.8.4.10</ecNumber>
    </recommendedName>
    <alternativeName>
        <fullName evidence="4">5'-adenylylsulfate reductase</fullName>
    </alternativeName>
    <alternativeName>
        <fullName evidence="4">Thioredoxin-dependent 5'-adenylylsulfate reductase</fullName>
    </alternativeName>
</protein>
<dbReference type="HAMAP" id="MF_00063">
    <property type="entry name" value="CysH"/>
    <property type="match status" value="1"/>
</dbReference>
<dbReference type="PANTHER" id="PTHR46509:SF1">
    <property type="entry name" value="PHOSPHOADENOSINE PHOSPHOSULFATE REDUCTASE"/>
    <property type="match status" value="1"/>
</dbReference>
<comment type="subcellular location">
    <subcellularLocation>
        <location evidence="4">Cytoplasm</location>
    </subcellularLocation>
</comment>
<reference evidence="6 7" key="1">
    <citation type="submission" date="2018-09" db="EMBL/GenBank/DDBJ databases">
        <title>Genomic Encyclopedia of Archaeal and Bacterial Type Strains, Phase II (KMG-II): from individual species to whole genera.</title>
        <authorList>
            <person name="Goeker M."/>
        </authorList>
    </citation>
    <scope>NUCLEOTIDE SEQUENCE [LARGE SCALE GENOMIC DNA]</scope>
    <source>
        <strain evidence="6 7">DSM 17008</strain>
    </source>
</reference>
<comment type="caution">
    <text evidence="6">The sequence shown here is derived from an EMBL/GenBank/DDBJ whole genome shotgun (WGS) entry which is preliminary data.</text>
</comment>
<dbReference type="PANTHER" id="PTHR46509">
    <property type="entry name" value="PHOSPHOADENOSINE PHOSPHOSULFATE REDUCTASE"/>
    <property type="match status" value="1"/>
</dbReference>
<comment type="catalytic activity">
    <reaction evidence="4">
        <text>[thioredoxin]-disulfide + sulfite + AMP + 2 H(+) = adenosine 5'-phosphosulfate + [thioredoxin]-dithiol</text>
        <dbReference type="Rhea" id="RHEA:21976"/>
        <dbReference type="Rhea" id="RHEA-COMP:10698"/>
        <dbReference type="Rhea" id="RHEA-COMP:10700"/>
        <dbReference type="ChEBI" id="CHEBI:15378"/>
        <dbReference type="ChEBI" id="CHEBI:17359"/>
        <dbReference type="ChEBI" id="CHEBI:29950"/>
        <dbReference type="ChEBI" id="CHEBI:50058"/>
        <dbReference type="ChEBI" id="CHEBI:58243"/>
        <dbReference type="ChEBI" id="CHEBI:456215"/>
        <dbReference type="EC" id="1.8.4.10"/>
    </reaction>
</comment>
<dbReference type="OrthoDB" id="9772604at2"/>
<comment type="function">
    <text evidence="4">Catalyzes the formation of sulfite from adenosine 5'-phosphosulfate (APS) using thioredoxin as an electron donor.</text>
</comment>
<dbReference type="GO" id="GO:0051539">
    <property type="term" value="F:4 iron, 4 sulfur cluster binding"/>
    <property type="evidence" value="ECO:0007669"/>
    <property type="project" value="UniProtKB-UniRule"/>
</dbReference>
<dbReference type="PIRSF" id="PIRSF000857">
    <property type="entry name" value="PAPS_reductase"/>
    <property type="match status" value="1"/>
</dbReference>
<evidence type="ECO:0000313" key="6">
    <source>
        <dbReference type="EMBL" id="RKD71092.1"/>
    </source>
</evidence>
<dbReference type="GO" id="GO:0019379">
    <property type="term" value="P:sulfate assimilation, phosphoadenylyl sulfate reduction by phosphoadenylyl-sulfate reductase (thioredoxin)"/>
    <property type="evidence" value="ECO:0007669"/>
    <property type="project" value="UniProtKB-UniRule"/>
</dbReference>
<dbReference type="GO" id="GO:0005737">
    <property type="term" value="C:cytoplasm"/>
    <property type="evidence" value="ECO:0007669"/>
    <property type="project" value="UniProtKB-SubCell"/>
</dbReference>
<evidence type="ECO:0000313" key="7">
    <source>
        <dbReference type="Proteomes" id="UP000285120"/>
    </source>
</evidence>
<dbReference type="RefSeq" id="WP_120193651.1">
    <property type="nucleotide sequence ID" value="NZ_RAPK01000010.1"/>
</dbReference>
<comment type="similarity">
    <text evidence="1 4">Belongs to the PAPS reductase family. CysH subfamily.</text>
</comment>
<dbReference type="EC" id="1.8.4.10" evidence="4"/>
<accession>A0A419UZJ4</accession>
<keyword evidence="4" id="KW-0411">Iron-sulfur</keyword>
<dbReference type="Gene3D" id="3.40.50.620">
    <property type="entry name" value="HUPs"/>
    <property type="match status" value="1"/>
</dbReference>
<dbReference type="CDD" id="cd23945">
    <property type="entry name" value="PAPS_reductase"/>
    <property type="match status" value="1"/>
</dbReference>
<feature type="binding site" evidence="4">
    <location>
        <position position="204"/>
    </location>
    <ligand>
        <name>[4Fe-4S] cluster</name>
        <dbReference type="ChEBI" id="CHEBI:49883"/>
    </ligand>
</feature>
<evidence type="ECO:0000256" key="1">
    <source>
        <dbReference type="ARBA" id="ARBA00009732"/>
    </source>
</evidence>
<keyword evidence="4" id="KW-0408">Iron</keyword>
<proteinExistence type="inferred from homology"/>
<dbReference type="Proteomes" id="UP000285120">
    <property type="component" value="Unassembled WGS sequence"/>
</dbReference>
<gene>
    <name evidence="4" type="primary">cysH</name>
    <name evidence="6" type="ORF">ATL39_2482</name>
</gene>
<evidence type="ECO:0000256" key="2">
    <source>
        <dbReference type="ARBA" id="ARBA00023002"/>
    </source>
</evidence>
<evidence type="ECO:0000256" key="4">
    <source>
        <dbReference type="HAMAP-Rule" id="MF_00063"/>
    </source>
</evidence>
<dbReference type="SUPFAM" id="SSF52402">
    <property type="entry name" value="Adenine nucleotide alpha hydrolases-like"/>
    <property type="match status" value="1"/>
</dbReference>
<dbReference type="GO" id="GO:0004604">
    <property type="term" value="F:phosphoadenylyl-sulfate reductase (thioredoxin) activity"/>
    <property type="evidence" value="ECO:0007669"/>
    <property type="project" value="UniProtKB-UniRule"/>
</dbReference>
<comment type="cofactor">
    <cofactor evidence="4">
        <name>[4Fe-4S] cluster</name>
        <dbReference type="ChEBI" id="CHEBI:49883"/>
    </cofactor>
    <text evidence="4">Binds 1 [4Fe-4S] cluster per subunit.</text>
</comment>
<evidence type="ECO:0000259" key="5">
    <source>
        <dbReference type="Pfam" id="PF01507"/>
    </source>
</evidence>
<comment type="pathway">
    <text evidence="3 4">Sulfur metabolism; hydrogen sulfide biosynthesis; sulfite from sulfate.</text>
</comment>
<organism evidence="6 7">
    <name type="scientific">Sinobaca qinghaiensis</name>
    <dbReference type="NCBI Taxonomy" id="342944"/>
    <lineage>
        <taxon>Bacteria</taxon>
        <taxon>Bacillati</taxon>
        <taxon>Bacillota</taxon>
        <taxon>Bacilli</taxon>
        <taxon>Bacillales</taxon>
        <taxon>Sporolactobacillaceae</taxon>
        <taxon>Sinobaca</taxon>
    </lineage>
</organism>
<dbReference type="InterPro" id="IPR004511">
    <property type="entry name" value="PAPS/APS_Rdtase"/>
</dbReference>
<keyword evidence="4" id="KW-0963">Cytoplasm</keyword>
<feature type="binding site" evidence="4">
    <location>
        <position position="121"/>
    </location>
    <ligand>
        <name>[4Fe-4S] cluster</name>
        <dbReference type="ChEBI" id="CHEBI:49883"/>
    </ligand>
</feature>
<dbReference type="NCBIfam" id="TIGR00434">
    <property type="entry name" value="cysH"/>
    <property type="match status" value="1"/>
</dbReference>
<name>A0A419UZJ4_9BACL</name>
<dbReference type="EMBL" id="RAPK01000010">
    <property type="protein sequence ID" value="RKD71092.1"/>
    <property type="molecule type" value="Genomic_DNA"/>
</dbReference>
<evidence type="ECO:0000256" key="3">
    <source>
        <dbReference type="ARBA" id="ARBA00024327"/>
    </source>
</evidence>
<sequence length="234" mass="27019">MITFPTLDQEQLDQVNKETLAGKDALDVIKWAYAEYGDELVYACSFGAEGMVLIDLITRVKPDAKIIFLDTNFHFKETYDLIEEVKERYPKLRVDMLQPITPAEQEEQEGPELWKTNPDKCCSIRKLVPLEGALNQHTAWLSGLRRSQSLTRKDTQFVNKDKRFSSVKICPLIHWSWDDVWMYIKGFNLPYNPLHDQEYPSIGCVQCTAKVKDGEDLRSGRWSQTGKTECGLHK</sequence>
<dbReference type="GO" id="GO:0046872">
    <property type="term" value="F:metal ion binding"/>
    <property type="evidence" value="ECO:0007669"/>
    <property type="project" value="UniProtKB-KW"/>
</dbReference>
<dbReference type="GO" id="GO:0043866">
    <property type="term" value="F:adenylyl-sulfate reductase (thioredoxin) activity"/>
    <property type="evidence" value="ECO:0007669"/>
    <property type="project" value="UniProtKB-EC"/>
</dbReference>
<feature type="active site" description="Nucleophile; cysteine thiosulfonate intermediate" evidence="4">
    <location>
        <position position="230"/>
    </location>
</feature>
<feature type="binding site" evidence="4">
    <location>
        <position position="122"/>
    </location>
    <ligand>
        <name>[4Fe-4S] cluster</name>
        <dbReference type="ChEBI" id="CHEBI:49883"/>
    </ligand>
</feature>
<keyword evidence="7" id="KW-1185">Reference proteome</keyword>
<dbReference type="NCBIfam" id="NF002537">
    <property type="entry name" value="PRK02090.1"/>
    <property type="match status" value="1"/>
</dbReference>
<feature type="domain" description="Phosphoadenosine phosphosulphate reductase" evidence="5">
    <location>
        <begin position="40"/>
        <end position="209"/>
    </location>
</feature>